<dbReference type="InParanoid" id="E9HRL6"/>
<sequence length="229" mass="25590">MRRTNNHVEEFHNFLRVLVNANNSPNLIKFIGIVLSEAESIDLQAKLLSQNEALTAISDPVLDILGPGPKWSKRYGAEMVGSKTSEYPLTRQWSRGPLFNLAVLAVKSDREQLYFGFHIGHRAQFFSETSKKDAENMAFFKLASNLFRSKVIEHYGHYREEAERKRQTRNPKVVQAPFMAPNAVQASVMAPNVIQAPVMAPNVAANAATVGVVENASIQDGGRRNRILD</sequence>
<gene>
    <name evidence="1" type="ORF">DAPPUDRAFT_264446</name>
</gene>
<reference evidence="1 2" key="1">
    <citation type="journal article" date="2011" name="Science">
        <title>The ecoresponsive genome of Daphnia pulex.</title>
        <authorList>
            <person name="Colbourne J.K."/>
            <person name="Pfrender M.E."/>
            <person name="Gilbert D."/>
            <person name="Thomas W.K."/>
            <person name="Tucker A."/>
            <person name="Oakley T.H."/>
            <person name="Tokishita S."/>
            <person name="Aerts A."/>
            <person name="Arnold G.J."/>
            <person name="Basu M.K."/>
            <person name="Bauer D.J."/>
            <person name="Caceres C.E."/>
            <person name="Carmel L."/>
            <person name="Casola C."/>
            <person name="Choi J.H."/>
            <person name="Detter J.C."/>
            <person name="Dong Q."/>
            <person name="Dusheyko S."/>
            <person name="Eads B.D."/>
            <person name="Frohlich T."/>
            <person name="Geiler-Samerotte K.A."/>
            <person name="Gerlach D."/>
            <person name="Hatcher P."/>
            <person name="Jogdeo S."/>
            <person name="Krijgsveld J."/>
            <person name="Kriventseva E.V."/>
            <person name="Kultz D."/>
            <person name="Laforsch C."/>
            <person name="Lindquist E."/>
            <person name="Lopez J."/>
            <person name="Manak J.R."/>
            <person name="Muller J."/>
            <person name="Pangilinan J."/>
            <person name="Patwardhan R.P."/>
            <person name="Pitluck S."/>
            <person name="Pritham E.J."/>
            <person name="Rechtsteiner A."/>
            <person name="Rho M."/>
            <person name="Rogozin I.B."/>
            <person name="Sakarya O."/>
            <person name="Salamov A."/>
            <person name="Schaack S."/>
            <person name="Shapiro H."/>
            <person name="Shiga Y."/>
            <person name="Skalitzky C."/>
            <person name="Smith Z."/>
            <person name="Souvorov A."/>
            <person name="Sung W."/>
            <person name="Tang Z."/>
            <person name="Tsuchiya D."/>
            <person name="Tu H."/>
            <person name="Vos H."/>
            <person name="Wang M."/>
            <person name="Wolf Y.I."/>
            <person name="Yamagata H."/>
            <person name="Yamada T."/>
            <person name="Ye Y."/>
            <person name="Shaw J.R."/>
            <person name="Andrews J."/>
            <person name="Crease T.J."/>
            <person name="Tang H."/>
            <person name="Lucas S.M."/>
            <person name="Robertson H.M."/>
            <person name="Bork P."/>
            <person name="Koonin E.V."/>
            <person name="Zdobnov E.M."/>
            <person name="Grigoriev I.V."/>
            <person name="Lynch M."/>
            <person name="Boore J.L."/>
        </authorList>
    </citation>
    <scope>NUCLEOTIDE SEQUENCE [LARGE SCALE GENOMIC DNA]</scope>
</reference>
<organism evidence="1 2">
    <name type="scientific">Daphnia pulex</name>
    <name type="common">Water flea</name>
    <dbReference type="NCBI Taxonomy" id="6669"/>
    <lineage>
        <taxon>Eukaryota</taxon>
        <taxon>Metazoa</taxon>
        <taxon>Ecdysozoa</taxon>
        <taxon>Arthropoda</taxon>
        <taxon>Crustacea</taxon>
        <taxon>Branchiopoda</taxon>
        <taxon>Diplostraca</taxon>
        <taxon>Cladocera</taxon>
        <taxon>Anomopoda</taxon>
        <taxon>Daphniidae</taxon>
        <taxon>Daphnia</taxon>
    </lineage>
</organism>
<protein>
    <submittedName>
        <fullName evidence="1">Uncharacterized protein</fullName>
    </submittedName>
</protein>
<dbReference type="EMBL" id="GL732738">
    <property type="protein sequence ID" value="EFX65616.1"/>
    <property type="molecule type" value="Genomic_DNA"/>
</dbReference>
<evidence type="ECO:0000313" key="2">
    <source>
        <dbReference type="Proteomes" id="UP000000305"/>
    </source>
</evidence>
<name>E9HRL6_DAPPU</name>
<accession>E9HRL6</accession>
<dbReference type="AlphaFoldDB" id="E9HRL6"/>
<dbReference type="HOGENOM" id="CLU_1210867_0_0_1"/>
<evidence type="ECO:0000313" key="1">
    <source>
        <dbReference type="EMBL" id="EFX65616.1"/>
    </source>
</evidence>
<keyword evidence="2" id="KW-1185">Reference proteome</keyword>
<proteinExistence type="predicted"/>
<dbReference type="Proteomes" id="UP000000305">
    <property type="component" value="Unassembled WGS sequence"/>
</dbReference>
<dbReference type="KEGG" id="dpx:DAPPUDRAFT_264446"/>
<dbReference type="PhylomeDB" id="E9HRL6"/>